<organism evidence="2 3">
    <name type="scientific">Echria macrotheca</name>
    <dbReference type="NCBI Taxonomy" id="438768"/>
    <lineage>
        <taxon>Eukaryota</taxon>
        <taxon>Fungi</taxon>
        <taxon>Dikarya</taxon>
        <taxon>Ascomycota</taxon>
        <taxon>Pezizomycotina</taxon>
        <taxon>Sordariomycetes</taxon>
        <taxon>Sordariomycetidae</taxon>
        <taxon>Sordariales</taxon>
        <taxon>Schizotheciaceae</taxon>
        <taxon>Echria</taxon>
    </lineage>
</organism>
<dbReference type="Proteomes" id="UP001239445">
    <property type="component" value="Unassembled WGS sequence"/>
</dbReference>
<protein>
    <submittedName>
        <fullName evidence="2">Uncharacterized protein</fullName>
    </submittedName>
</protein>
<name>A0AAJ0BB86_9PEZI</name>
<gene>
    <name evidence="2" type="ORF">QBC47DRAFT_385089</name>
</gene>
<dbReference type="EMBL" id="MU839836">
    <property type="protein sequence ID" value="KAK1753858.1"/>
    <property type="molecule type" value="Genomic_DNA"/>
</dbReference>
<accession>A0AAJ0BB86</accession>
<comment type="caution">
    <text evidence="2">The sequence shown here is derived from an EMBL/GenBank/DDBJ whole genome shotgun (WGS) entry which is preliminary data.</text>
</comment>
<dbReference type="AlphaFoldDB" id="A0AAJ0BB86"/>
<sequence length="305" mass="34684">MDADKLMIVSHAHVTYDNLPLSKGYRVLMSYSLYHSNVKNNADEENSLVKELTDMTTQLELALFNQIKTWADHLRATHPGNEDRDPEAFPILFVLEGDYNQVDLAIDNLTAPDRAKAAALRNVKIRSFRGYKLQTFLVSVKATVKNYYGSSNTTVRYAVDRAASLGGMPKPKRVRDTVIDERGVAQREEFTKDAEVKRQVTESMNTTTKTRTVSFPFFFFFLFPILLPSSVHISSRPAELGSLRYQWRLLSVHVTRRWAKGSGLSFVRCRTPADTHGENPPTQCLMLILEPWPTAKNPHRHQGRA</sequence>
<keyword evidence="1" id="KW-1133">Transmembrane helix</keyword>
<keyword evidence="1" id="KW-0472">Membrane</keyword>
<evidence type="ECO:0000313" key="3">
    <source>
        <dbReference type="Proteomes" id="UP001239445"/>
    </source>
</evidence>
<feature type="transmembrane region" description="Helical" evidence="1">
    <location>
        <begin position="213"/>
        <end position="234"/>
    </location>
</feature>
<reference evidence="2" key="1">
    <citation type="submission" date="2023-06" db="EMBL/GenBank/DDBJ databases">
        <title>Genome-scale phylogeny and comparative genomics of the fungal order Sordariales.</title>
        <authorList>
            <consortium name="Lawrence Berkeley National Laboratory"/>
            <person name="Hensen N."/>
            <person name="Bonometti L."/>
            <person name="Westerberg I."/>
            <person name="Brannstrom I.O."/>
            <person name="Guillou S."/>
            <person name="Cros-Aarteil S."/>
            <person name="Calhoun S."/>
            <person name="Haridas S."/>
            <person name="Kuo A."/>
            <person name="Mondo S."/>
            <person name="Pangilinan J."/>
            <person name="Riley R."/>
            <person name="Labutti K."/>
            <person name="Andreopoulos B."/>
            <person name="Lipzen A."/>
            <person name="Chen C."/>
            <person name="Yanf M."/>
            <person name="Daum C."/>
            <person name="Ng V."/>
            <person name="Clum A."/>
            <person name="Steindorff A."/>
            <person name="Ohm R."/>
            <person name="Martin F."/>
            <person name="Silar P."/>
            <person name="Natvig D."/>
            <person name="Lalanne C."/>
            <person name="Gautier V."/>
            <person name="Ament-Velasquez S.L."/>
            <person name="Kruys A."/>
            <person name="Hutchinson M.I."/>
            <person name="Powell A.J."/>
            <person name="Barry K."/>
            <person name="Miller A.N."/>
            <person name="Grigoriev I.V."/>
            <person name="Debuchy R."/>
            <person name="Gladieux P."/>
            <person name="Thoren M.H."/>
            <person name="Johannesson H."/>
        </authorList>
    </citation>
    <scope>NUCLEOTIDE SEQUENCE</scope>
    <source>
        <strain evidence="2">PSN4</strain>
    </source>
</reference>
<proteinExistence type="predicted"/>
<keyword evidence="3" id="KW-1185">Reference proteome</keyword>
<keyword evidence="1" id="KW-0812">Transmembrane</keyword>
<evidence type="ECO:0000313" key="2">
    <source>
        <dbReference type="EMBL" id="KAK1753858.1"/>
    </source>
</evidence>
<evidence type="ECO:0000256" key="1">
    <source>
        <dbReference type="SAM" id="Phobius"/>
    </source>
</evidence>